<protein>
    <submittedName>
        <fullName evidence="1">Uncharacterized protein</fullName>
    </submittedName>
</protein>
<gene>
    <name evidence="1" type="ORF">VIS_S3AVA40010</name>
</gene>
<evidence type="ECO:0000313" key="1">
    <source>
        <dbReference type="EMBL" id="CCF99264.1"/>
    </source>
</evidence>
<reference evidence="1" key="1">
    <citation type="journal article" date="2012" name="Environ. Microbiol.">
        <title>Genomic content of uncultured Bacteroidetes from contrasting oceanic provinces in the North Atlantic Ocean.</title>
        <authorList>
            <person name="Gomez-Pereira P.R."/>
            <person name="Schuler M."/>
            <person name="Fuchs B.M."/>
            <person name="Bennke C."/>
            <person name="Teeling H."/>
            <person name="Waldmann J."/>
            <person name="Richter M."/>
            <person name="Barbe V."/>
            <person name="Bataille E."/>
            <person name="Glockner F.O."/>
            <person name="Amann R."/>
        </authorList>
    </citation>
    <scope>NUCLEOTIDE SEQUENCE</scope>
</reference>
<organism evidence="1">
    <name type="scientific">uncultured Flavobacteriia bacterium</name>
    <dbReference type="NCBI Taxonomy" id="212695"/>
    <lineage>
        <taxon>Bacteria</taxon>
        <taxon>Pseudomonadati</taxon>
        <taxon>Bacteroidota</taxon>
        <taxon>Flavobacteriia</taxon>
        <taxon>environmental samples</taxon>
    </lineage>
</organism>
<reference evidence="1" key="2">
    <citation type="submission" date="2012-02" db="EMBL/GenBank/DDBJ databases">
        <authorList>
            <person name="Genoscope - CEA"/>
        </authorList>
    </citation>
    <scope>NUCLEOTIDE SEQUENCE</scope>
</reference>
<dbReference type="PROSITE" id="PS51257">
    <property type="entry name" value="PROKAR_LIPOPROTEIN"/>
    <property type="match status" value="1"/>
</dbReference>
<dbReference type="EMBL" id="FO117575">
    <property type="protein sequence ID" value="CCF99264.1"/>
    <property type="molecule type" value="Genomic_DNA"/>
</dbReference>
<dbReference type="AlphaFoldDB" id="H6RE03"/>
<name>H6RE03_9BACT</name>
<accession>H6RE03</accession>
<sequence length="171" mass="19247">MRYIYLVTFLSAILFSCKSESTNQESNSKDSSETPVAMNSSKPVLAATDINYPSLTNDIIKNLAENCDYIDYIFYELPISISQDNKQAIISNLNFLSRNVPSSIPNACKPMGRKFFHIDGEIILEADVYLNKEEGCFFYVFYENGKKTYANKISSDGVNFYSNVFGQAGVK</sequence>
<proteinExistence type="predicted"/>